<evidence type="ECO:0000256" key="1">
    <source>
        <dbReference type="SAM" id="MobiDB-lite"/>
    </source>
</evidence>
<dbReference type="AlphaFoldDB" id="A0A540NMC8"/>
<protein>
    <submittedName>
        <fullName evidence="2">Uncharacterized protein</fullName>
    </submittedName>
</protein>
<dbReference type="EMBL" id="VIEB01000022">
    <property type="protein sequence ID" value="TQE12164.1"/>
    <property type="molecule type" value="Genomic_DNA"/>
</dbReference>
<reference evidence="2 3" key="1">
    <citation type="journal article" date="2019" name="G3 (Bethesda)">
        <title>Sequencing of a Wild Apple (Malus baccata) Genome Unravels the Differences Between Cultivated and Wild Apple Species Regarding Disease Resistance and Cold Tolerance.</title>
        <authorList>
            <person name="Chen X."/>
        </authorList>
    </citation>
    <scope>NUCLEOTIDE SEQUENCE [LARGE SCALE GENOMIC DNA]</scope>
    <source>
        <strain evidence="3">cv. Shandingzi</strain>
        <tissue evidence="2">Leaves</tissue>
    </source>
</reference>
<organism evidence="2 3">
    <name type="scientific">Malus baccata</name>
    <name type="common">Siberian crab apple</name>
    <name type="synonym">Pyrus baccata</name>
    <dbReference type="NCBI Taxonomy" id="106549"/>
    <lineage>
        <taxon>Eukaryota</taxon>
        <taxon>Viridiplantae</taxon>
        <taxon>Streptophyta</taxon>
        <taxon>Embryophyta</taxon>
        <taxon>Tracheophyta</taxon>
        <taxon>Spermatophyta</taxon>
        <taxon>Magnoliopsida</taxon>
        <taxon>eudicotyledons</taxon>
        <taxon>Gunneridae</taxon>
        <taxon>Pentapetalae</taxon>
        <taxon>rosids</taxon>
        <taxon>fabids</taxon>
        <taxon>Rosales</taxon>
        <taxon>Rosaceae</taxon>
        <taxon>Amygdaloideae</taxon>
        <taxon>Maleae</taxon>
        <taxon>Malus</taxon>
    </lineage>
</organism>
<evidence type="ECO:0000313" key="2">
    <source>
        <dbReference type="EMBL" id="TQE12164.1"/>
    </source>
</evidence>
<comment type="caution">
    <text evidence="2">The sequence shown here is derived from an EMBL/GenBank/DDBJ whole genome shotgun (WGS) entry which is preliminary data.</text>
</comment>
<keyword evidence="3" id="KW-1185">Reference proteome</keyword>
<feature type="compositionally biased region" description="Low complexity" evidence="1">
    <location>
        <begin position="52"/>
        <end position="68"/>
    </location>
</feature>
<evidence type="ECO:0000313" key="3">
    <source>
        <dbReference type="Proteomes" id="UP000315295"/>
    </source>
</evidence>
<name>A0A540NMC8_MALBA</name>
<accession>A0A540NMC8</accession>
<feature type="region of interest" description="Disordered" evidence="1">
    <location>
        <begin position="52"/>
        <end position="84"/>
    </location>
</feature>
<proteinExistence type="predicted"/>
<dbReference type="Proteomes" id="UP000315295">
    <property type="component" value="Unassembled WGS sequence"/>
</dbReference>
<gene>
    <name evidence="2" type="ORF">C1H46_002234</name>
</gene>
<feature type="compositionally biased region" description="Basic residues" evidence="1">
    <location>
        <begin position="74"/>
        <end position="84"/>
    </location>
</feature>
<sequence>MPPIDDPISLNNLKITSGLPIYDDGFLIIFGIKNNLNFYPLIIVNLVASPTASSTFTSTPASQPSTSSLPVPQIRHRPQAQRTRLQKTKSGFFWYIFFCGERESAVKFGERGG</sequence>